<dbReference type="Gene3D" id="1.10.510.10">
    <property type="entry name" value="Transferase(Phosphotransferase) domain 1"/>
    <property type="match status" value="1"/>
</dbReference>
<reference evidence="8" key="4">
    <citation type="submission" date="2025-09" db="UniProtKB">
        <authorList>
            <consortium name="Ensembl"/>
        </authorList>
    </citation>
    <scope>IDENTIFICATION</scope>
    <source>
        <strain evidence="8">HSOK</strain>
    </source>
</reference>
<dbReference type="InterPro" id="IPR017441">
    <property type="entry name" value="Protein_kinase_ATP_BS"/>
</dbReference>
<sequence>MSTQLGVNKHVYRKIRFLGEGAFGAVILYRQCPTFNHVAVKMLARNYGIKESMMLEKIQCADPDKNNLLKLVEHFSLGVQHCIVLEKLDQDVLHFMAHENQKPMEVSEIRPIAQQILVALNALKSMGLAHTDIKPNNLMLVNHATHPFKVKLIDFGLARNISDLKRTSEIQALGYRAPEAVFGLPMNESVDMWSLGCCLAFMYFYKNLFPRTSVYEYIATIVRLQGSPPDNVLRVGLRVHAFFAVDKTSSGDKFRFKKPSEYMGYKGRMTERVFMALGTIDDVLASQKRQYFSQMQSAISHWDSLKHKDIIEFESLLKQMLCVNSNDRITPEEALNHNFISMNHLSESEAHPYVRSAHRLMSVLVPPPMVAVWSGPPLFRFFLHLRHIGPLVGVVLGHHRQPQYTHPSPLKIYIRTQTHAHTHPHKHTYTHTHFARKVGPRTICPLPLPWWGVRGPWQWRPMAVSPGCRFPGPGGALSARVGGGSHHTRARGVRVPGGWVLVLAP</sequence>
<organism evidence="8 9">
    <name type="scientific">Oryzias latipes</name>
    <name type="common">Japanese rice fish</name>
    <name type="synonym">Japanese killifish</name>
    <dbReference type="NCBI Taxonomy" id="8090"/>
    <lineage>
        <taxon>Eukaryota</taxon>
        <taxon>Metazoa</taxon>
        <taxon>Chordata</taxon>
        <taxon>Craniata</taxon>
        <taxon>Vertebrata</taxon>
        <taxon>Euteleostomi</taxon>
        <taxon>Actinopterygii</taxon>
        <taxon>Neopterygii</taxon>
        <taxon>Teleostei</taxon>
        <taxon>Neoteleostei</taxon>
        <taxon>Acanthomorphata</taxon>
        <taxon>Ovalentaria</taxon>
        <taxon>Atherinomorphae</taxon>
        <taxon>Beloniformes</taxon>
        <taxon>Adrianichthyidae</taxon>
        <taxon>Oryziinae</taxon>
        <taxon>Oryzias</taxon>
    </lineage>
</organism>
<feature type="binding site" evidence="6">
    <location>
        <position position="41"/>
    </location>
    <ligand>
        <name>ATP</name>
        <dbReference type="ChEBI" id="CHEBI:30616"/>
    </ligand>
</feature>
<dbReference type="PROSITE" id="PS00108">
    <property type="entry name" value="PROTEIN_KINASE_ST"/>
    <property type="match status" value="1"/>
</dbReference>
<dbReference type="InterPro" id="IPR000719">
    <property type="entry name" value="Prot_kinase_dom"/>
</dbReference>
<reference evidence="8 9" key="2">
    <citation type="submission" date="2017-04" db="EMBL/GenBank/DDBJ databases">
        <title>CpG methylation of centromeres and impact of large insertions on vertebrate speciation.</title>
        <authorList>
            <person name="Ichikawa K."/>
            <person name="Yoshimura J."/>
            <person name="Morishita S."/>
        </authorList>
    </citation>
    <scope>NUCLEOTIDE SEQUENCE</scope>
    <source>
        <strain evidence="8 9">HSOK</strain>
    </source>
</reference>
<dbReference type="AlphaFoldDB" id="A0A3P9JSE6"/>
<dbReference type="PANTHER" id="PTHR24058:SF53">
    <property type="entry name" value="HOMEODOMAIN-INTERACTING PROTEIN KINASE 2"/>
    <property type="match status" value="1"/>
</dbReference>
<feature type="domain" description="Protein kinase" evidence="7">
    <location>
        <begin position="12"/>
        <end position="340"/>
    </location>
</feature>
<accession>A0A3P9JSE6</accession>
<evidence type="ECO:0000313" key="9">
    <source>
        <dbReference type="Proteomes" id="UP000265200"/>
    </source>
</evidence>
<keyword evidence="5 6" id="KW-0067">ATP-binding</keyword>
<dbReference type="PROSITE" id="PS50011">
    <property type="entry name" value="PROTEIN_KINASE_DOM"/>
    <property type="match status" value="1"/>
</dbReference>
<dbReference type="Pfam" id="PF00069">
    <property type="entry name" value="Pkinase"/>
    <property type="match status" value="1"/>
</dbReference>
<evidence type="ECO:0000259" key="7">
    <source>
        <dbReference type="PROSITE" id="PS50011"/>
    </source>
</evidence>
<reference key="1">
    <citation type="journal article" date="2007" name="Nature">
        <title>The medaka draft genome and insights into vertebrate genome evolution.</title>
        <authorList>
            <person name="Kasahara M."/>
            <person name="Naruse K."/>
            <person name="Sasaki S."/>
            <person name="Nakatani Y."/>
            <person name="Qu W."/>
            <person name="Ahsan B."/>
            <person name="Yamada T."/>
            <person name="Nagayasu Y."/>
            <person name="Doi K."/>
            <person name="Kasai Y."/>
            <person name="Jindo T."/>
            <person name="Kobayashi D."/>
            <person name="Shimada A."/>
            <person name="Toyoda A."/>
            <person name="Kuroki Y."/>
            <person name="Fujiyama A."/>
            <person name="Sasaki T."/>
            <person name="Shimizu A."/>
            <person name="Asakawa S."/>
            <person name="Shimizu N."/>
            <person name="Hashimoto S."/>
            <person name="Yang J."/>
            <person name="Lee Y."/>
            <person name="Matsushima K."/>
            <person name="Sugano S."/>
            <person name="Sakaizumi M."/>
            <person name="Narita T."/>
            <person name="Ohishi K."/>
            <person name="Haga S."/>
            <person name="Ohta F."/>
            <person name="Nomoto H."/>
            <person name="Nogata K."/>
            <person name="Morishita T."/>
            <person name="Endo T."/>
            <person name="Shin-I T."/>
            <person name="Takeda H."/>
            <person name="Morishita S."/>
            <person name="Kohara Y."/>
        </authorList>
    </citation>
    <scope>NUCLEOTIDE SEQUENCE [LARGE SCALE GENOMIC DNA]</scope>
    <source>
        <strain>Hd-rR</strain>
    </source>
</reference>
<dbReference type="Gene3D" id="3.30.200.20">
    <property type="entry name" value="Phosphorylase Kinase, domain 1"/>
    <property type="match status" value="1"/>
</dbReference>
<reference evidence="8" key="3">
    <citation type="submission" date="2025-08" db="UniProtKB">
        <authorList>
            <consortium name="Ensembl"/>
        </authorList>
    </citation>
    <scope>IDENTIFICATION</scope>
    <source>
        <strain evidence="8">HSOK</strain>
    </source>
</reference>
<name>A0A3P9JSE6_ORYLA</name>
<keyword evidence="1" id="KW-0723">Serine/threonine-protein kinase</keyword>
<proteinExistence type="predicted"/>
<dbReference type="SMART" id="SM00220">
    <property type="entry name" value="S_TKc"/>
    <property type="match status" value="1"/>
</dbReference>
<evidence type="ECO:0000256" key="1">
    <source>
        <dbReference type="ARBA" id="ARBA00022527"/>
    </source>
</evidence>
<keyword evidence="3 6" id="KW-0547">Nucleotide-binding</keyword>
<dbReference type="GO" id="GO:0005524">
    <property type="term" value="F:ATP binding"/>
    <property type="evidence" value="ECO:0007669"/>
    <property type="project" value="UniProtKB-UniRule"/>
</dbReference>
<dbReference type="Proteomes" id="UP000265200">
    <property type="component" value="Chromosome 1"/>
</dbReference>
<evidence type="ECO:0000313" key="8">
    <source>
        <dbReference type="Ensembl" id="ENSORLP00015035321.1"/>
    </source>
</evidence>
<dbReference type="PANTHER" id="PTHR24058">
    <property type="entry name" value="DUAL SPECIFICITY PROTEIN KINASE"/>
    <property type="match status" value="1"/>
</dbReference>
<dbReference type="InterPro" id="IPR011009">
    <property type="entry name" value="Kinase-like_dom_sf"/>
</dbReference>
<protein>
    <recommendedName>
        <fullName evidence="7">Protein kinase domain-containing protein</fullName>
    </recommendedName>
</protein>
<dbReference type="PROSITE" id="PS00107">
    <property type="entry name" value="PROTEIN_KINASE_ATP"/>
    <property type="match status" value="1"/>
</dbReference>
<evidence type="ECO:0000256" key="6">
    <source>
        <dbReference type="PROSITE-ProRule" id="PRU10141"/>
    </source>
</evidence>
<dbReference type="InterPro" id="IPR050494">
    <property type="entry name" value="Ser_Thr_dual-spec_kinase"/>
</dbReference>
<dbReference type="InterPro" id="IPR008271">
    <property type="entry name" value="Ser/Thr_kinase_AS"/>
</dbReference>
<evidence type="ECO:0000256" key="5">
    <source>
        <dbReference type="ARBA" id="ARBA00022840"/>
    </source>
</evidence>
<dbReference type="Ensembl" id="ENSORLT00015036114.1">
    <property type="protein sequence ID" value="ENSORLP00015035321.1"/>
    <property type="gene ID" value="ENSORLG00015021829.1"/>
</dbReference>
<keyword evidence="2" id="KW-0808">Transferase</keyword>
<dbReference type="GO" id="GO:0004674">
    <property type="term" value="F:protein serine/threonine kinase activity"/>
    <property type="evidence" value="ECO:0007669"/>
    <property type="project" value="UniProtKB-KW"/>
</dbReference>
<evidence type="ECO:0000256" key="2">
    <source>
        <dbReference type="ARBA" id="ARBA00022679"/>
    </source>
</evidence>
<evidence type="ECO:0000256" key="4">
    <source>
        <dbReference type="ARBA" id="ARBA00022777"/>
    </source>
</evidence>
<keyword evidence="4" id="KW-0418">Kinase</keyword>
<evidence type="ECO:0000256" key="3">
    <source>
        <dbReference type="ARBA" id="ARBA00022741"/>
    </source>
</evidence>
<dbReference type="SUPFAM" id="SSF56112">
    <property type="entry name" value="Protein kinase-like (PK-like)"/>
    <property type="match status" value="1"/>
</dbReference>